<dbReference type="RefSeq" id="WP_259426686.1">
    <property type="nucleotide sequence ID" value="NZ_JANWTC010000001.1"/>
</dbReference>
<comment type="caution">
    <text evidence="2">The sequence shown here is derived from an EMBL/GenBank/DDBJ whole genome shotgun (WGS) entry which is preliminary data.</text>
</comment>
<reference evidence="2 3" key="1">
    <citation type="submission" date="2022-08" db="EMBL/GenBank/DDBJ databases">
        <title>YIM 101645 draft genome.</title>
        <authorList>
            <person name="Chen X."/>
        </authorList>
    </citation>
    <scope>NUCLEOTIDE SEQUENCE [LARGE SCALE GENOMIC DNA]</scope>
    <source>
        <strain evidence="2 3">YIM 101645</strain>
    </source>
</reference>
<gene>
    <name evidence="2" type="ORF">NYP18_03060</name>
</gene>
<protein>
    <recommendedName>
        <fullName evidence="4">Secreted protein</fullName>
    </recommendedName>
</protein>
<feature type="transmembrane region" description="Helical" evidence="1">
    <location>
        <begin position="43"/>
        <end position="61"/>
    </location>
</feature>
<accession>A0ABT2FTS2</accession>
<name>A0ABT2FTS2_9CORY</name>
<dbReference type="Proteomes" id="UP001205965">
    <property type="component" value="Unassembled WGS sequence"/>
</dbReference>
<keyword evidence="1" id="KW-0472">Membrane</keyword>
<evidence type="ECO:0000313" key="3">
    <source>
        <dbReference type="Proteomes" id="UP001205965"/>
    </source>
</evidence>
<dbReference type="EMBL" id="JANWTC010000001">
    <property type="protein sequence ID" value="MCS5478630.1"/>
    <property type="molecule type" value="Genomic_DNA"/>
</dbReference>
<organism evidence="2 3">
    <name type="scientific">Corynebacterium lemuris</name>
    <dbReference type="NCBI Taxonomy" id="1859292"/>
    <lineage>
        <taxon>Bacteria</taxon>
        <taxon>Bacillati</taxon>
        <taxon>Actinomycetota</taxon>
        <taxon>Actinomycetes</taxon>
        <taxon>Mycobacteriales</taxon>
        <taxon>Corynebacteriaceae</taxon>
        <taxon>Corynebacterium</taxon>
    </lineage>
</organism>
<evidence type="ECO:0000256" key="1">
    <source>
        <dbReference type="SAM" id="Phobius"/>
    </source>
</evidence>
<sequence length="86" mass="10056">MSADPGRGKRRQLQHETLVGFLGFFTFLALAQAVWNVFQPEPALWPGLLAAALVGLTWWVWRRDRRYSGAHADHLQRRHHPQRFPR</sequence>
<evidence type="ECO:0000313" key="2">
    <source>
        <dbReference type="EMBL" id="MCS5478630.1"/>
    </source>
</evidence>
<keyword evidence="1" id="KW-1133">Transmembrane helix</keyword>
<keyword evidence="3" id="KW-1185">Reference proteome</keyword>
<keyword evidence="1" id="KW-0812">Transmembrane</keyword>
<evidence type="ECO:0008006" key="4">
    <source>
        <dbReference type="Google" id="ProtNLM"/>
    </source>
</evidence>
<proteinExistence type="predicted"/>